<gene>
    <name evidence="1" type="ORF">APZ42_026027</name>
</gene>
<organism evidence="1 2">
    <name type="scientific">Daphnia magna</name>
    <dbReference type="NCBI Taxonomy" id="35525"/>
    <lineage>
        <taxon>Eukaryota</taxon>
        <taxon>Metazoa</taxon>
        <taxon>Ecdysozoa</taxon>
        <taxon>Arthropoda</taxon>
        <taxon>Crustacea</taxon>
        <taxon>Branchiopoda</taxon>
        <taxon>Diplostraca</taxon>
        <taxon>Cladocera</taxon>
        <taxon>Anomopoda</taxon>
        <taxon>Daphniidae</taxon>
        <taxon>Daphnia</taxon>
    </lineage>
</organism>
<protein>
    <submittedName>
        <fullName evidence="1">Uncharacterized protein</fullName>
    </submittedName>
</protein>
<name>A0A164SKP8_9CRUS</name>
<sequence length="51" mass="5863">MFGGRSFICDQSADEFRLKSQILALLLWKCLTGLTSCWKALKRPIVKTFLK</sequence>
<evidence type="ECO:0000313" key="2">
    <source>
        <dbReference type="Proteomes" id="UP000076858"/>
    </source>
</evidence>
<evidence type="ECO:0000313" key="1">
    <source>
        <dbReference type="EMBL" id="KZS09718.1"/>
    </source>
</evidence>
<dbReference type="Proteomes" id="UP000076858">
    <property type="component" value="Unassembled WGS sequence"/>
</dbReference>
<accession>A0A164SKP8</accession>
<dbReference type="AlphaFoldDB" id="A0A164SKP8"/>
<comment type="caution">
    <text evidence="1">The sequence shown here is derived from an EMBL/GenBank/DDBJ whole genome shotgun (WGS) entry which is preliminary data.</text>
</comment>
<keyword evidence="2" id="KW-1185">Reference proteome</keyword>
<proteinExistence type="predicted"/>
<reference evidence="1 2" key="1">
    <citation type="submission" date="2016-03" db="EMBL/GenBank/DDBJ databases">
        <title>EvidentialGene: Evidence-directed Construction of Genes on Genomes.</title>
        <authorList>
            <person name="Gilbert D.G."/>
            <person name="Choi J.-H."/>
            <person name="Mockaitis K."/>
            <person name="Colbourne J."/>
            <person name="Pfrender M."/>
        </authorList>
    </citation>
    <scope>NUCLEOTIDE SEQUENCE [LARGE SCALE GENOMIC DNA]</scope>
    <source>
        <strain evidence="1 2">Xinb3</strain>
        <tissue evidence="1">Complete organism</tissue>
    </source>
</reference>
<dbReference type="EMBL" id="LRGB01002003">
    <property type="protein sequence ID" value="KZS09718.1"/>
    <property type="molecule type" value="Genomic_DNA"/>
</dbReference>